<organism evidence="1">
    <name type="scientific">marine sediment metagenome</name>
    <dbReference type="NCBI Taxonomy" id="412755"/>
    <lineage>
        <taxon>unclassified sequences</taxon>
        <taxon>metagenomes</taxon>
        <taxon>ecological metagenomes</taxon>
    </lineage>
</organism>
<accession>X0VFV8</accession>
<gene>
    <name evidence="1" type="ORF">S01H1_35230</name>
</gene>
<proteinExistence type="predicted"/>
<sequence length="270" mass="30234">VWGALLGTQWIQYQNNSVWSLTHVGGTRVFEPDIEMPDLGLLAPHLLYSKNNVHYFVGNDYNVYAYYGGSNIRSIGKKIHRFLQRDLDPAYAKRCWLCMGAENSRLWLFIVPNGKEYVTEAYAIDIRTGAWMKREFTHKWPTGGITSVSLVGASSYTEGMTYAEAVATAKTYADYAADSGEETAGKTYDQMLETVLTEERLVLSDSAGYVYQYDSDLTEDDGVDIPARHITEVYDVGLPGKNKIWPGIRVTAKGTGLIVSYRTGNFETRA</sequence>
<evidence type="ECO:0000313" key="1">
    <source>
        <dbReference type="EMBL" id="GAG10097.1"/>
    </source>
</evidence>
<dbReference type="AlphaFoldDB" id="X0VFV8"/>
<reference evidence="1" key="1">
    <citation type="journal article" date="2014" name="Front. Microbiol.">
        <title>High frequency of phylogenetically diverse reductive dehalogenase-homologous genes in deep subseafloor sedimentary metagenomes.</title>
        <authorList>
            <person name="Kawai M."/>
            <person name="Futagami T."/>
            <person name="Toyoda A."/>
            <person name="Takaki Y."/>
            <person name="Nishi S."/>
            <person name="Hori S."/>
            <person name="Arai W."/>
            <person name="Tsubouchi T."/>
            <person name="Morono Y."/>
            <person name="Uchiyama I."/>
            <person name="Ito T."/>
            <person name="Fujiyama A."/>
            <person name="Inagaki F."/>
            <person name="Takami H."/>
        </authorList>
    </citation>
    <scope>NUCLEOTIDE SEQUENCE</scope>
    <source>
        <strain evidence="1">Expedition CK06-06</strain>
    </source>
</reference>
<name>X0VFV8_9ZZZZ</name>
<protein>
    <submittedName>
        <fullName evidence="1">Uncharacterized protein</fullName>
    </submittedName>
</protein>
<dbReference type="EMBL" id="BARS01022004">
    <property type="protein sequence ID" value="GAG10097.1"/>
    <property type="molecule type" value="Genomic_DNA"/>
</dbReference>
<feature type="non-terminal residue" evidence="1">
    <location>
        <position position="1"/>
    </location>
</feature>
<feature type="non-terminal residue" evidence="1">
    <location>
        <position position="270"/>
    </location>
</feature>
<comment type="caution">
    <text evidence="1">The sequence shown here is derived from an EMBL/GenBank/DDBJ whole genome shotgun (WGS) entry which is preliminary data.</text>
</comment>